<dbReference type="AlphaFoldDB" id="A0A0A2AE19"/>
<comment type="caution">
    <text evidence="1">The sequence shown here is derived from an EMBL/GenBank/DDBJ whole genome shotgun (WGS) entry which is preliminary data.</text>
</comment>
<evidence type="ECO:0000313" key="1">
    <source>
        <dbReference type="EMBL" id="KGG00123.1"/>
    </source>
</evidence>
<dbReference type="Proteomes" id="UP000030533">
    <property type="component" value="Unassembled WGS sequence"/>
</dbReference>
<evidence type="ECO:0000313" key="2">
    <source>
        <dbReference type="Proteomes" id="UP000030533"/>
    </source>
</evidence>
<dbReference type="EMBL" id="JNAO01000013">
    <property type="protein sequence ID" value="KGG00123.1"/>
    <property type="molecule type" value="Genomic_DNA"/>
</dbReference>
<organism evidence="1 2">
    <name type="scientific">Prochlorococcus marinus str. MIT 9314</name>
    <dbReference type="NCBI Taxonomy" id="167548"/>
    <lineage>
        <taxon>Bacteria</taxon>
        <taxon>Bacillati</taxon>
        <taxon>Cyanobacteriota</taxon>
        <taxon>Cyanophyceae</taxon>
        <taxon>Synechococcales</taxon>
        <taxon>Prochlorococcaceae</taxon>
        <taxon>Prochlorococcus</taxon>
    </lineage>
</organism>
<gene>
    <name evidence="1" type="ORF">EU98_1653</name>
</gene>
<proteinExistence type="predicted"/>
<accession>A0A0A2AE19</accession>
<name>A0A0A2AE19_PROMR</name>
<sequence>MVMDEEKNWMLMTYYCPIHGDSGLVKPVQLTKKEISKTFLKKGKSSKN</sequence>
<protein>
    <submittedName>
        <fullName evidence="1">Uncharacterized protein</fullName>
    </submittedName>
</protein>
<reference evidence="2" key="1">
    <citation type="journal article" date="2014" name="Sci. Data">
        <title>Genomes of diverse isolates of the marine cyanobacterium Prochlorococcus.</title>
        <authorList>
            <person name="Biller S."/>
            <person name="Berube P."/>
            <person name="Thompson J."/>
            <person name="Kelly L."/>
            <person name="Roggensack S."/>
            <person name="Awad L."/>
            <person name="Roache-Johnson K."/>
            <person name="Ding H."/>
            <person name="Giovannoni S.J."/>
            <person name="Moore L.R."/>
            <person name="Chisholm S.W."/>
        </authorList>
    </citation>
    <scope>NUCLEOTIDE SEQUENCE [LARGE SCALE GENOMIC DNA]</scope>
    <source>
        <strain evidence="2">MIT 9314</strain>
    </source>
</reference>